<reference evidence="1" key="1">
    <citation type="submission" date="2022-06" db="EMBL/GenBank/DDBJ databases">
        <title>Novel species in genus nocardia.</title>
        <authorList>
            <person name="Li F."/>
        </authorList>
    </citation>
    <scope>NUCLEOTIDE SEQUENCE</scope>
    <source>
        <strain evidence="1">CDC141</strain>
    </source>
</reference>
<evidence type="ECO:0000313" key="1">
    <source>
        <dbReference type="EMBL" id="MCM6775776.1"/>
    </source>
</evidence>
<evidence type="ECO:0000313" key="2">
    <source>
        <dbReference type="Proteomes" id="UP001139157"/>
    </source>
</evidence>
<gene>
    <name evidence="1" type="ORF">NDR86_20065</name>
</gene>
<organism evidence="1 2">
    <name type="scientific">Nocardia pulmonis</name>
    <dbReference type="NCBI Taxonomy" id="2951408"/>
    <lineage>
        <taxon>Bacteria</taxon>
        <taxon>Bacillati</taxon>
        <taxon>Actinomycetota</taxon>
        <taxon>Actinomycetes</taxon>
        <taxon>Mycobacteriales</taxon>
        <taxon>Nocardiaceae</taxon>
        <taxon>Nocardia</taxon>
    </lineage>
</organism>
<dbReference type="RefSeq" id="WP_251914022.1">
    <property type="nucleotide sequence ID" value="NZ_JAMRXG010000008.1"/>
</dbReference>
<accession>A0A9X2E8U3</accession>
<protein>
    <submittedName>
        <fullName evidence="1">Uncharacterized protein</fullName>
    </submittedName>
</protein>
<keyword evidence="2" id="KW-1185">Reference proteome</keyword>
<dbReference type="EMBL" id="JAMRXG010000008">
    <property type="protein sequence ID" value="MCM6775776.1"/>
    <property type="molecule type" value="Genomic_DNA"/>
</dbReference>
<proteinExistence type="predicted"/>
<dbReference type="Proteomes" id="UP001139157">
    <property type="component" value="Unassembled WGS sequence"/>
</dbReference>
<dbReference type="AlphaFoldDB" id="A0A9X2E8U3"/>
<sequence length="49" mass="5623">MLTRIRGRVLTPADFSEIALDVLVRRDEAGGWRPRRTTPIDPARAYSNR</sequence>
<name>A0A9X2E8U3_9NOCA</name>
<comment type="caution">
    <text evidence="1">The sequence shown here is derived from an EMBL/GenBank/DDBJ whole genome shotgun (WGS) entry which is preliminary data.</text>
</comment>